<evidence type="ECO:0000256" key="1">
    <source>
        <dbReference type="SAM" id="MobiDB-lite"/>
    </source>
</evidence>
<keyword evidence="3" id="KW-1185">Reference proteome</keyword>
<feature type="compositionally biased region" description="Polar residues" evidence="1">
    <location>
        <begin position="183"/>
        <end position="196"/>
    </location>
</feature>
<evidence type="ECO:0000313" key="3">
    <source>
        <dbReference type="Proteomes" id="UP000823561"/>
    </source>
</evidence>
<gene>
    <name evidence="2" type="ORF">AALO_G00196480</name>
</gene>
<organism evidence="2 3">
    <name type="scientific">Alosa alosa</name>
    <name type="common">allis shad</name>
    <dbReference type="NCBI Taxonomy" id="278164"/>
    <lineage>
        <taxon>Eukaryota</taxon>
        <taxon>Metazoa</taxon>
        <taxon>Chordata</taxon>
        <taxon>Craniata</taxon>
        <taxon>Vertebrata</taxon>
        <taxon>Euteleostomi</taxon>
        <taxon>Actinopterygii</taxon>
        <taxon>Neopterygii</taxon>
        <taxon>Teleostei</taxon>
        <taxon>Clupei</taxon>
        <taxon>Clupeiformes</taxon>
        <taxon>Clupeoidei</taxon>
        <taxon>Clupeidae</taxon>
        <taxon>Alosa</taxon>
    </lineage>
</organism>
<reference evidence="2" key="1">
    <citation type="submission" date="2020-10" db="EMBL/GenBank/DDBJ databases">
        <title>Chromosome-scale genome assembly of the Allis shad, Alosa alosa.</title>
        <authorList>
            <person name="Margot Z."/>
            <person name="Christophe K."/>
            <person name="Cabau C."/>
            <person name="Louis A."/>
            <person name="Berthelot C."/>
            <person name="Parey E."/>
            <person name="Roest Crollius H."/>
            <person name="Montfort J."/>
            <person name="Robinson-Rechavi M."/>
            <person name="Bucao C."/>
            <person name="Bouchez O."/>
            <person name="Gislard M."/>
            <person name="Lluch J."/>
            <person name="Milhes M."/>
            <person name="Lampietro C."/>
            <person name="Lopez Roques C."/>
            <person name="Donnadieu C."/>
            <person name="Braasch I."/>
            <person name="Desvignes T."/>
            <person name="Postlethwait J."/>
            <person name="Bobe J."/>
            <person name="Guiguen Y."/>
        </authorList>
    </citation>
    <scope>NUCLEOTIDE SEQUENCE</scope>
    <source>
        <strain evidence="2">M-15738</strain>
        <tissue evidence="2">Blood</tissue>
    </source>
</reference>
<evidence type="ECO:0000313" key="2">
    <source>
        <dbReference type="EMBL" id="KAG5268933.1"/>
    </source>
</evidence>
<feature type="region of interest" description="Disordered" evidence="1">
    <location>
        <begin position="178"/>
        <end position="204"/>
    </location>
</feature>
<proteinExistence type="predicted"/>
<comment type="caution">
    <text evidence="2">The sequence shown here is derived from an EMBL/GenBank/DDBJ whole genome shotgun (WGS) entry which is preliminary data.</text>
</comment>
<dbReference type="Proteomes" id="UP000823561">
    <property type="component" value="Chromosome 15"/>
</dbReference>
<name>A0AAV6G1J3_9TELE</name>
<feature type="region of interest" description="Disordered" evidence="1">
    <location>
        <begin position="115"/>
        <end position="164"/>
    </location>
</feature>
<sequence length="204" mass="22916">MFNKQAIMFQNMEDCTAQMTNLDELLHPMTIFHVVEFFKENPVTVAVVAKSWIVKTTKGHLCYWPRSGASKKAKKGIIPDKDRWEKHHVKLVPHSTTNDYDKALRWVKRAETQQNVLSGAEAQSQSRPHVVPARFREDNSDSSITDIEEEPQAGPSHHAATTTLLTPLPNCPLYEADKRSASHAPSGTSPTISTRTWGMILGRT</sequence>
<accession>A0AAV6G1J3</accession>
<protein>
    <submittedName>
        <fullName evidence="2">Uncharacterized protein</fullName>
    </submittedName>
</protein>
<feature type="compositionally biased region" description="Polar residues" evidence="1">
    <location>
        <begin position="115"/>
        <end position="127"/>
    </location>
</feature>
<dbReference type="AlphaFoldDB" id="A0AAV6G1J3"/>
<dbReference type="EMBL" id="JADWDJ010000015">
    <property type="protein sequence ID" value="KAG5268933.1"/>
    <property type="molecule type" value="Genomic_DNA"/>
</dbReference>